<dbReference type="EMBL" id="KV448828">
    <property type="protein sequence ID" value="OAX33146.1"/>
    <property type="molecule type" value="Genomic_DNA"/>
</dbReference>
<dbReference type="InParanoid" id="A0A1B7MKL5"/>
<gene>
    <name evidence="3" type="ORF">K503DRAFT_775931</name>
</gene>
<feature type="chain" id="PRO_5008597419" description="DUF6535 domain-containing protein" evidence="1">
    <location>
        <begin position="17"/>
        <end position="78"/>
    </location>
</feature>
<dbReference type="AlphaFoldDB" id="A0A1B7MKL5"/>
<proteinExistence type="predicted"/>
<protein>
    <recommendedName>
        <fullName evidence="2">DUF6535 domain-containing protein</fullName>
    </recommendedName>
</protein>
<sequence length="78" mass="7992">MAIILTFVGLFSAVNSTFIIGAQPNPGNTTNALMVQLIQITANGPDAGIDISKLSSFTGYSPSTGCCHSPILALHSPS</sequence>
<name>A0A1B7MKL5_9AGAM</name>
<keyword evidence="1" id="KW-0732">Signal</keyword>
<accession>A0A1B7MKL5</accession>
<dbReference type="InterPro" id="IPR045338">
    <property type="entry name" value="DUF6535"/>
</dbReference>
<evidence type="ECO:0000313" key="4">
    <source>
        <dbReference type="Proteomes" id="UP000092154"/>
    </source>
</evidence>
<dbReference type="Pfam" id="PF20153">
    <property type="entry name" value="DUF6535"/>
    <property type="match status" value="1"/>
</dbReference>
<organism evidence="3 4">
    <name type="scientific">Rhizopogon vinicolor AM-OR11-026</name>
    <dbReference type="NCBI Taxonomy" id="1314800"/>
    <lineage>
        <taxon>Eukaryota</taxon>
        <taxon>Fungi</taxon>
        <taxon>Dikarya</taxon>
        <taxon>Basidiomycota</taxon>
        <taxon>Agaricomycotina</taxon>
        <taxon>Agaricomycetes</taxon>
        <taxon>Agaricomycetidae</taxon>
        <taxon>Boletales</taxon>
        <taxon>Suillineae</taxon>
        <taxon>Rhizopogonaceae</taxon>
        <taxon>Rhizopogon</taxon>
    </lineage>
</organism>
<dbReference type="Proteomes" id="UP000092154">
    <property type="component" value="Unassembled WGS sequence"/>
</dbReference>
<evidence type="ECO:0000259" key="2">
    <source>
        <dbReference type="Pfam" id="PF20153"/>
    </source>
</evidence>
<feature type="domain" description="DUF6535" evidence="2">
    <location>
        <begin position="1"/>
        <end position="58"/>
    </location>
</feature>
<evidence type="ECO:0000256" key="1">
    <source>
        <dbReference type="SAM" id="SignalP"/>
    </source>
</evidence>
<evidence type="ECO:0000313" key="3">
    <source>
        <dbReference type="EMBL" id="OAX33146.1"/>
    </source>
</evidence>
<keyword evidence="4" id="KW-1185">Reference proteome</keyword>
<reference evidence="3 4" key="1">
    <citation type="submission" date="2016-06" db="EMBL/GenBank/DDBJ databases">
        <title>Comparative genomics of the ectomycorrhizal sister species Rhizopogon vinicolor and Rhizopogon vesiculosus (Basidiomycota: Boletales) reveals a divergence of the mating type B locus.</title>
        <authorList>
            <consortium name="DOE Joint Genome Institute"/>
            <person name="Mujic A.B."/>
            <person name="Kuo A."/>
            <person name="Tritt A."/>
            <person name="Lipzen A."/>
            <person name="Chen C."/>
            <person name="Johnson J."/>
            <person name="Sharma A."/>
            <person name="Barry K."/>
            <person name="Grigoriev I.V."/>
            <person name="Spatafora J.W."/>
        </authorList>
    </citation>
    <scope>NUCLEOTIDE SEQUENCE [LARGE SCALE GENOMIC DNA]</scope>
    <source>
        <strain evidence="3 4">AM-OR11-026</strain>
    </source>
</reference>
<feature type="signal peptide" evidence="1">
    <location>
        <begin position="1"/>
        <end position="16"/>
    </location>
</feature>
<dbReference type="OrthoDB" id="2686251at2759"/>